<evidence type="ECO:0000313" key="1">
    <source>
        <dbReference type="EMBL" id="HGT46744.1"/>
    </source>
</evidence>
<dbReference type="Gene3D" id="3.40.1350.10">
    <property type="match status" value="1"/>
</dbReference>
<evidence type="ECO:0008006" key="2">
    <source>
        <dbReference type="Google" id="ProtNLM"/>
    </source>
</evidence>
<proteinExistence type="predicted"/>
<dbReference type="EMBL" id="DSVI01000004">
    <property type="protein sequence ID" value="HGT46744.1"/>
    <property type="molecule type" value="Genomic_DNA"/>
</dbReference>
<dbReference type="GO" id="GO:0003676">
    <property type="term" value="F:nucleic acid binding"/>
    <property type="evidence" value="ECO:0007669"/>
    <property type="project" value="InterPro"/>
</dbReference>
<reference evidence="1" key="1">
    <citation type="journal article" date="2020" name="mSystems">
        <title>Genome- and Community-Level Interaction Insights into Carbon Utilization and Element Cycling Functions of Hydrothermarchaeota in Hydrothermal Sediment.</title>
        <authorList>
            <person name="Zhou Z."/>
            <person name="Liu Y."/>
            <person name="Xu W."/>
            <person name="Pan J."/>
            <person name="Luo Z.H."/>
            <person name="Li M."/>
        </authorList>
    </citation>
    <scope>NUCLEOTIDE SEQUENCE [LARGE SCALE GENOMIC DNA]</scope>
    <source>
        <strain evidence="1">SpSt-500</strain>
    </source>
</reference>
<organism evidence="1">
    <name type="scientific">Ignavibacterium album</name>
    <dbReference type="NCBI Taxonomy" id="591197"/>
    <lineage>
        <taxon>Bacteria</taxon>
        <taxon>Pseudomonadati</taxon>
        <taxon>Ignavibacteriota</taxon>
        <taxon>Ignavibacteria</taxon>
        <taxon>Ignavibacteriales</taxon>
        <taxon>Ignavibacteriaceae</taxon>
        <taxon>Ignavibacterium</taxon>
    </lineage>
</organism>
<sequence length="381" mass="44799">MNSGIFLLNQDGSLEEMNQTEYVSEAHLQELLQKYPNLLVGNQINEREPRKWLLVSREVPIPDSNYGSGRWSVDHLFLDQDGIPTLVEVKRSTDTRIRREVVGQLLEYAANALNYWSVDTIRKNFEINCQKEKINPDDKIITAFSINDIEDFWFKVNTNLENGRVRLIFVADEIPFELKTLVEFLNENLIDIEVIAVEIKQFVGEGNKIFAPRVIGQTSKSQIRKENITSRKQWNAEMFFNELEKRQGTKVKAVAEKIYEWAIRQNLDIIWGQGGRNGSMNVYLFIDNRRYYSFSCWTYDSVEILFQYMKLQPYLNDTESRKKILTKLNKMSGIDIPISKLEQRPSLSYKDLIDKNNFEIFISIWEEYFNEVRKLENAQNK</sequence>
<accession>A0A832DDR5</accession>
<name>A0A832DDR5_9BACT</name>
<dbReference type="AlphaFoldDB" id="A0A832DDR5"/>
<dbReference type="InterPro" id="IPR011856">
    <property type="entry name" value="tRNA_endonuc-like_dom_sf"/>
</dbReference>
<protein>
    <recommendedName>
        <fullName evidence="2">DUF91 domain-containing protein</fullName>
    </recommendedName>
</protein>
<comment type="caution">
    <text evidence="1">The sequence shown here is derived from an EMBL/GenBank/DDBJ whole genome shotgun (WGS) entry which is preliminary data.</text>
</comment>
<gene>
    <name evidence="1" type="ORF">ENS56_01765</name>
</gene>